<accession>A0A5B8UMU9</accession>
<evidence type="ECO:0000313" key="2">
    <source>
        <dbReference type="Proteomes" id="UP000321204"/>
    </source>
</evidence>
<dbReference type="EMBL" id="CP042433">
    <property type="protein sequence ID" value="QEC57964.1"/>
    <property type="molecule type" value="Genomic_DNA"/>
</dbReference>
<gene>
    <name evidence="1" type="ORF">FSB75_19310</name>
</gene>
<protein>
    <submittedName>
        <fullName evidence="1">Terpene cyclase/mutase family protein</fullName>
    </submittedName>
</protein>
<proteinExistence type="predicted"/>
<sequence>MNRKIIYALLLLCVSGVGMTALVSWNTKDPRPSAEAIRTAVTKSFSLLQTSGVKFIMQGRCASCHHNTLTSMIAEKMRAKGLGEVDTTARMRTMAMSNGLHFIGNPNLNNQFIQAKFITPYILLGLAAEKYPADFNTDVSVAYLMSQQLTDGSFKAEYMRPPLECGDVHLTAFAIRAIQLYASPAQAAQTKKMVQLTRIWLEKQTPAMQQELAMQLLGLAWSGSDAAAKKKVADRLYAMQNSDGGWSQLPTLKSDAYATGQALYALAESSQILEHDADYQRGIAYLLKTQESSGAWIVMTRSNPIQPYLNADFPPYDENQFISAAASNWATLALMDALPAK</sequence>
<dbReference type="Gene3D" id="1.50.10.20">
    <property type="match status" value="1"/>
</dbReference>
<dbReference type="RefSeq" id="WP_146790834.1">
    <property type="nucleotide sequence ID" value="NZ_BAABIO010000003.1"/>
</dbReference>
<name>A0A5B8UMU9_9BACT</name>
<keyword evidence="2" id="KW-1185">Reference proteome</keyword>
<organism evidence="1 2">
    <name type="scientific">Flavisolibacter ginsenosidimutans</name>
    <dbReference type="NCBI Taxonomy" id="661481"/>
    <lineage>
        <taxon>Bacteria</taxon>
        <taxon>Pseudomonadati</taxon>
        <taxon>Bacteroidota</taxon>
        <taxon>Chitinophagia</taxon>
        <taxon>Chitinophagales</taxon>
        <taxon>Chitinophagaceae</taxon>
        <taxon>Flavisolibacter</taxon>
    </lineage>
</organism>
<dbReference type="OrthoDB" id="263958at2"/>
<evidence type="ECO:0000313" key="1">
    <source>
        <dbReference type="EMBL" id="QEC57964.1"/>
    </source>
</evidence>
<dbReference type="InterPro" id="IPR008930">
    <property type="entry name" value="Terpenoid_cyclase/PrenylTrfase"/>
</dbReference>
<dbReference type="KEGG" id="fgg:FSB75_19310"/>
<dbReference type="AlphaFoldDB" id="A0A5B8UMU9"/>
<dbReference type="CDD" id="cd00688">
    <property type="entry name" value="ISOPREN_C2_like"/>
    <property type="match status" value="1"/>
</dbReference>
<reference evidence="1 2" key="1">
    <citation type="journal article" date="2015" name="Int. J. Syst. Evol. Microbiol.">
        <title>Flavisolibacter ginsenosidimutans sp. nov., with ginsenoside-converting activity isolated from soil used for cultivating ginseng.</title>
        <authorList>
            <person name="Zhao Y."/>
            <person name="Liu Q."/>
            <person name="Kang M.S."/>
            <person name="Jin F."/>
            <person name="Yu H."/>
            <person name="Im W.T."/>
        </authorList>
    </citation>
    <scope>NUCLEOTIDE SEQUENCE [LARGE SCALE GENOMIC DNA]</scope>
    <source>
        <strain evidence="1 2">Gsoil 636</strain>
    </source>
</reference>
<dbReference type="Proteomes" id="UP000321204">
    <property type="component" value="Chromosome"/>
</dbReference>
<dbReference type="SUPFAM" id="SSF48239">
    <property type="entry name" value="Terpenoid cyclases/Protein prenyltransferases"/>
    <property type="match status" value="1"/>
</dbReference>